<name>A0A1I1R9K2_9RHOB</name>
<feature type="transmembrane region" description="Helical" evidence="3">
    <location>
        <begin position="223"/>
        <end position="246"/>
    </location>
</feature>
<feature type="compositionally biased region" description="Acidic residues" evidence="2">
    <location>
        <begin position="122"/>
        <end position="135"/>
    </location>
</feature>
<evidence type="ECO:0008006" key="6">
    <source>
        <dbReference type="Google" id="ProtNLM"/>
    </source>
</evidence>
<keyword evidence="3" id="KW-1133">Transmembrane helix</keyword>
<evidence type="ECO:0000256" key="3">
    <source>
        <dbReference type="SAM" id="Phobius"/>
    </source>
</evidence>
<evidence type="ECO:0000313" key="5">
    <source>
        <dbReference type="Proteomes" id="UP000198728"/>
    </source>
</evidence>
<dbReference type="AlphaFoldDB" id="A0A1I1R9K2"/>
<accession>A0A1I1R9K2</accession>
<gene>
    <name evidence="4" type="ORF">SAMN04488094_1277</name>
</gene>
<feature type="compositionally biased region" description="Acidic residues" evidence="2">
    <location>
        <begin position="9"/>
        <end position="77"/>
    </location>
</feature>
<proteinExistence type="predicted"/>
<keyword evidence="1" id="KW-0175">Coiled coil</keyword>
<keyword evidence="3" id="KW-0812">Transmembrane</keyword>
<evidence type="ECO:0000256" key="2">
    <source>
        <dbReference type="SAM" id="MobiDB-lite"/>
    </source>
</evidence>
<dbReference type="RefSeq" id="WP_093362983.1">
    <property type="nucleotide sequence ID" value="NZ_FOLG01000027.1"/>
</dbReference>
<dbReference type="Proteomes" id="UP000198728">
    <property type="component" value="Unassembled WGS sequence"/>
</dbReference>
<organism evidence="4 5">
    <name type="scientific">Tropicimonas isoalkanivorans</name>
    <dbReference type="NCBI Taxonomy" id="441112"/>
    <lineage>
        <taxon>Bacteria</taxon>
        <taxon>Pseudomonadati</taxon>
        <taxon>Pseudomonadota</taxon>
        <taxon>Alphaproteobacteria</taxon>
        <taxon>Rhodobacterales</taxon>
        <taxon>Roseobacteraceae</taxon>
        <taxon>Tropicimonas</taxon>
    </lineage>
</organism>
<evidence type="ECO:0000313" key="4">
    <source>
        <dbReference type="EMBL" id="SFD28838.1"/>
    </source>
</evidence>
<feature type="region of interest" description="Disordered" evidence="2">
    <location>
        <begin position="1"/>
        <end position="208"/>
    </location>
</feature>
<feature type="compositionally biased region" description="Acidic residues" evidence="2">
    <location>
        <begin position="176"/>
        <end position="185"/>
    </location>
</feature>
<sequence>MADKKETETESDETERSEEDQQTVPVTEDEDVPDTVDTEDETWEETASEDELPTETEFEDMDPSEDVEPEDVEDAEIISEMPAEHEMRQGVDEEPTHESPELSREEADAEMLSGGEPAEAIWDSDTDTSEDEDVQYAEPVVDTGEPVSSEDLADTSYDPDVEPDIYAASYTPTDPVIEEEIEAESEDKPEPETEDSLLSKVGGGSEAVRSVDREPIVVERRGGMIGGFVGGIVATLGLAFAAPFIIPHSMMPDFGAKAVRADLEAQSETVAALQTDVQALQSSVSEAATAADLSALQAQTEESMGSLQSTLETVQTEAAPASGVEEIRSQMQALQQEREALLQRIDELEKRPIAEATDPASIAAVEAYGREVSGLREQLDQMMARAEEMVAQATTAADAAVKAASTRSEEVLAGAQQQAEVTAEQARQVARAAAMVDIQAALETGQPYEKALAGLSGVEVPPALADQAAEGVPTLADVLEAYPPAARAALKASLRVSNEETVEGRLTTFLRTQTGLRSLAPREGDDPDAVLSRAEAAAAEGRLHDAIDEISALPEAGQEQMADWVEMARRRADAAAAADDLAASLTTN</sequence>
<reference evidence="4 5" key="1">
    <citation type="submission" date="2016-10" db="EMBL/GenBank/DDBJ databases">
        <authorList>
            <person name="de Groot N.N."/>
        </authorList>
    </citation>
    <scope>NUCLEOTIDE SEQUENCE [LARGE SCALE GENOMIC DNA]</scope>
    <source>
        <strain evidence="4 5">DSM 19548</strain>
    </source>
</reference>
<dbReference type="EMBL" id="FOLG01000027">
    <property type="protein sequence ID" value="SFD28838.1"/>
    <property type="molecule type" value="Genomic_DNA"/>
</dbReference>
<feature type="compositionally biased region" description="Basic and acidic residues" evidence="2">
    <location>
        <begin position="82"/>
        <end position="106"/>
    </location>
</feature>
<evidence type="ECO:0000256" key="1">
    <source>
        <dbReference type="SAM" id="Coils"/>
    </source>
</evidence>
<dbReference type="STRING" id="441112.SAMN04488094_1277"/>
<protein>
    <recommendedName>
        <fullName evidence="6">Mitochondrial inner membrane protein</fullName>
    </recommendedName>
</protein>
<dbReference type="OrthoDB" id="7659420at2"/>
<keyword evidence="5" id="KW-1185">Reference proteome</keyword>
<feature type="coiled-coil region" evidence="1">
    <location>
        <begin position="324"/>
        <end position="396"/>
    </location>
</feature>
<feature type="compositionally biased region" description="Acidic residues" evidence="2">
    <location>
        <begin position="151"/>
        <end position="163"/>
    </location>
</feature>
<keyword evidence="3" id="KW-0472">Membrane</keyword>